<keyword evidence="7" id="KW-0436">Ligase</keyword>
<organism evidence="7 8">
    <name type="scientific">Aequorivita aurantiaca</name>
    <dbReference type="NCBI Taxonomy" id="3053356"/>
    <lineage>
        <taxon>Bacteria</taxon>
        <taxon>Pseudomonadati</taxon>
        <taxon>Bacteroidota</taxon>
        <taxon>Flavobacteriia</taxon>
        <taxon>Flavobacteriales</taxon>
        <taxon>Flavobacteriaceae</taxon>
        <taxon>Aequorivita</taxon>
    </lineage>
</organism>
<dbReference type="PANTHER" id="PTHR37422">
    <property type="entry name" value="TEICHURONIC ACID BIOSYNTHESIS PROTEIN TUAE"/>
    <property type="match status" value="1"/>
</dbReference>
<protein>
    <submittedName>
        <fullName evidence="7">O-antigen ligase family protein</fullName>
    </submittedName>
</protein>
<comment type="subcellular location">
    <subcellularLocation>
        <location evidence="1">Membrane</location>
        <topology evidence="1">Multi-pass membrane protein</topology>
    </subcellularLocation>
</comment>
<feature type="domain" description="O-antigen ligase-related" evidence="6">
    <location>
        <begin position="79"/>
        <end position="226"/>
    </location>
</feature>
<keyword evidence="4 5" id="KW-0472">Membrane</keyword>
<feature type="transmembrane region" description="Helical" evidence="5">
    <location>
        <begin position="214"/>
        <end position="233"/>
    </location>
</feature>
<dbReference type="Pfam" id="PF04932">
    <property type="entry name" value="Wzy_C"/>
    <property type="match status" value="1"/>
</dbReference>
<dbReference type="PANTHER" id="PTHR37422:SF17">
    <property type="entry name" value="O-ANTIGEN LIGASE"/>
    <property type="match status" value="1"/>
</dbReference>
<keyword evidence="8" id="KW-1185">Reference proteome</keyword>
<gene>
    <name evidence="7" type="ORF">QRD02_01810</name>
</gene>
<evidence type="ECO:0000256" key="4">
    <source>
        <dbReference type="ARBA" id="ARBA00023136"/>
    </source>
</evidence>
<dbReference type="RefSeq" id="WP_290253181.1">
    <property type="nucleotide sequence ID" value="NZ_JAUGQQ010000001.1"/>
</dbReference>
<feature type="transmembrane region" description="Helical" evidence="5">
    <location>
        <begin position="74"/>
        <end position="107"/>
    </location>
</feature>
<feature type="transmembrane region" description="Helical" evidence="5">
    <location>
        <begin position="119"/>
        <end position="135"/>
    </location>
</feature>
<sequence length="293" mass="33379">MTLLKYFSYGIVVSAIFALLKAGYFKMNNFGDYFYYDKLGQLLEIHTTYFAMYVIIALLYFVSFISRNTFKKRLIYGLCIVLLLFFLYLLSVRISILSLMVSGLILIYGNRKAINPKTVFLLVVGALLTMLFYFTPNFQKRFNAKTPEGIAISDVDARTRHWISALEVIGQHNLFFGAGTGDGHALLYDQYLENGFETGYIYQYNAHNQFLETTLYYGLLGLVFLITIILSILKKCYCLKNYLGGAIILTQVVFMITESTLESHSGIVLFAFFTAMLASRTISGNEKLIDLSY</sequence>
<evidence type="ECO:0000313" key="7">
    <source>
        <dbReference type="EMBL" id="MDN3723103.1"/>
    </source>
</evidence>
<feature type="transmembrane region" description="Helical" evidence="5">
    <location>
        <begin position="6"/>
        <end position="24"/>
    </location>
</feature>
<evidence type="ECO:0000256" key="3">
    <source>
        <dbReference type="ARBA" id="ARBA00022989"/>
    </source>
</evidence>
<name>A0ABT8DE92_9FLAO</name>
<accession>A0ABT8DE92</accession>
<evidence type="ECO:0000256" key="1">
    <source>
        <dbReference type="ARBA" id="ARBA00004141"/>
    </source>
</evidence>
<keyword evidence="2 5" id="KW-0812">Transmembrane</keyword>
<reference evidence="7 8" key="1">
    <citation type="submission" date="2023-06" db="EMBL/GenBank/DDBJ databases">
        <authorList>
            <person name="Ye Y.-Q."/>
            <person name="Du Z.-J."/>
        </authorList>
    </citation>
    <scope>NUCLEOTIDE SEQUENCE [LARGE SCALE GENOMIC DNA]</scope>
    <source>
        <strain evidence="7 8">SDUM287046</strain>
    </source>
</reference>
<dbReference type="InterPro" id="IPR007016">
    <property type="entry name" value="O-antigen_ligase-rel_domated"/>
</dbReference>
<keyword evidence="3 5" id="KW-1133">Transmembrane helix</keyword>
<dbReference type="GO" id="GO:0016874">
    <property type="term" value="F:ligase activity"/>
    <property type="evidence" value="ECO:0007669"/>
    <property type="project" value="UniProtKB-KW"/>
</dbReference>
<proteinExistence type="predicted"/>
<feature type="transmembrane region" description="Helical" evidence="5">
    <location>
        <begin position="45"/>
        <end position="62"/>
    </location>
</feature>
<evidence type="ECO:0000259" key="6">
    <source>
        <dbReference type="Pfam" id="PF04932"/>
    </source>
</evidence>
<evidence type="ECO:0000256" key="2">
    <source>
        <dbReference type="ARBA" id="ARBA00022692"/>
    </source>
</evidence>
<evidence type="ECO:0000256" key="5">
    <source>
        <dbReference type="SAM" id="Phobius"/>
    </source>
</evidence>
<evidence type="ECO:0000313" key="8">
    <source>
        <dbReference type="Proteomes" id="UP001244787"/>
    </source>
</evidence>
<dbReference type="EMBL" id="JAUGQQ010000001">
    <property type="protein sequence ID" value="MDN3723103.1"/>
    <property type="molecule type" value="Genomic_DNA"/>
</dbReference>
<dbReference type="InterPro" id="IPR051533">
    <property type="entry name" value="WaaL-like"/>
</dbReference>
<dbReference type="Proteomes" id="UP001244787">
    <property type="component" value="Unassembled WGS sequence"/>
</dbReference>
<comment type="caution">
    <text evidence="7">The sequence shown here is derived from an EMBL/GenBank/DDBJ whole genome shotgun (WGS) entry which is preliminary data.</text>
</comment>